<dbReference type="Proteomes" id="UP000295278">
    <property type="component" value="Unassembled WGS sequence"/>
</dbReference>
<feature type="domain" description="Polysaccharide pyruvyl transferase" evidence="1">
    <location>
        <begin position="14"/>
        <end position="322"/>
    </location>
</feature>
<name>A0A4R5AXZ7_9FLAO</name>
<keyword evidence="2" id="KW-0808">Transferase</keyword>
<comment type="caution">
    <text evidence="2">The sequence shown here is derived from an EMBL/GenBank/DDBJ whole genome shotgun (WGS) entry which is preliminary data.</text>
</comment>
<organism evidence="2 3">
    <name type="scientific">Flavobacterium caseinilyticum</name>
    <dbReference type="NCBI Taxonomy" id="2541732"/>
    <lineage>
        <taxon>Bacteria</taxon>
        <taxon>Pseudomonadati</taxon>
        <taxon>Bacteroidota</taxon>
        <taxon>Flavobacteriia</taxon>
        <taxon>Flavobacteriales</taxon>
        <taxon>Flavobacteriaceae</taxon>
        <taxon>Flavobacterium</taxon>
    </lineage>
</organism>
<protein>
    <submittedName>
        <fullName evidence="2">Polysaccharide pyruvyl transferase family protein</fullName>
    </submittedName>
</protein>
<dbReference type="OrthoDB" id="9799278at2"/>
<sequence length="384" mass="44344">MKKIAILTQPLHTNYGGILQAYALQRILKELGHDVLTIDRVLPKLSYKVKVLSVLKRLIMKMLGRYKGPIRIWPTVTEYSTIARKTQHFIDKYISLTERIENNKELVHLKKYNFDVYVVGSDQAWRPQYSPNILNYFLDFVENEKRIKRLSYAVSFGVDEWEFNSEQTKQAAELIKLFDGVSVRELSGVLLCEKYLNVKAEFVLDPTLLLNQKDYIELVRESSSVNDVDNGGKLFAYVLDRSVEKQNLISKIAKQFNSTAFEVMPENNFQEVGSRRVDDCVYPPITDWIKGFMDADYIVTDSFHGTVFSIIFNKPFITIGNKGRGLSRFQSLLSLFNLENRLVIDCNNVPVSLLEEQIDFNKVNEILNIQKAKSIQYLINALNK</sequence>
<gene>
    <name evidence="2" type="ORF">E0F89_05320</name>
</gene>
<dbReference type="AlphaFoldDB" id="A0A4R5AXZ7"/>
<keyword evidence="3" id="KW-1185">Reference proteome</keyword>
<evidence type="ECO:0000259" key="1">
    <source>
        <dbReference type="Pfam" id="PF04230"/>
    </source>
</evidence>
<evidence type="ECO:0000313" key="2">
    <source>
        <dbReference type="EMBL" id="TDD77020.1"/>
    </source>
</evidence>
<dbReference type="RefSeq" id="WP_131908816.1">
    <property type="nucleotide sequence ID" value="NZ_SMFM01000002.1"/>
</dbReference>
<evidence type="ECO:0000313" key="3">
    <source>
        <dbReference type="Proteomes" id="UP000295278"/>
    </source>
</evidence>
<proteinExistence type="predicted"/>
<dbReference type="GO" id="GO:0016740">
    <property type="term" value="F:transferase activity"/>
    <property type="evidence" value="ECO:0007669"/>
    <property type="project" value="UniProtKB-KW"/>
</dbReference>
<dbReference type="Pfam" id="PF04230">
    <property type="entry name" value="PS_pyruv_trans"/>
    <property type="match status" value="1"/>
</dbReference>
<dbReference type="InterPro" id="IPR007345">
    <property type="entry name" value="Polysacch_pyruvyl_Trfase"/>
</dbReference>
<accession>A0A4R5AXZ7</accession>
<dbReference type="EMBL" id="SMFM01000002">
    <property type="protein sequence ID" value="TDD77020.1"/>
    <property type="molecule type" value="Genomic_DNA"/>
</dbReference>
<reference evidence="2 3" key="1">
    <citation type="submission" date="2019-03" db="EMBL/GenBank/DDBJ databases">
        <title>Flavobacterium AT-3-2 sp. nov., isolated from arctic soil.</title>
        <authorList>
            <person name="Chaudhary D.K."/>
        </authorList>
    </citation>
    <scope>NUCLEOTIDE SEQUENCE [LARGE SCALE GENOMIC DNA]</scope>
    <source>
        <strain evidence="2 3">AT-3-2</strain>
    </source>
</reference>